<dbReference type="PROSITE" id="PS51198">
    <property type="entry name" value="UVRD_HELICASE_ATP_BIND"/>
    <property type="match status" value="1"/>
</dbReference>
<dbReference type="InterPro" id="IPR000212">
    <property type="entry name" value="DNA_helicase_UvrD/REP"/>
</dbReference>
<evidence type="ECO:0000313" key="7">
    <source>
        <dbReference type="EMBL" id="RVW08221.1"/>
    </source>
</evidence>
<keyword evidence="3 5" id="KW-0347">Helicase</keyword>
<dbReference type="SUPFAM" id="SSF52540">
    <property type="entry name" value="P-loop containing nucleoside triphosphate hydrolases"/>
    <property type="match status" value="1"/>
</dbReference>
<dbReference type="GO" id="GO:0016887">
    <property type="term" value="F:ATP hydrolysis activity"/>
    <property type="evidence" value="ECO:0007669"/>
    <property type="project" value="RHEA"/>
</dbReference>
<dbReference type="Pfam" id="PF00580">
    <property type="entry name" value="UvrD-helicase"/>
    <property type="match status" value="1"/>
</dbReference>
<evidence type="ECO:0000256" key="1">
    <source>
        <dbReference type="ARBA" id="ARBA00022741"/>
    </source>
</evidence>
<proteinExistence type="predicted"/>
<keyword evidence="1 5" id="KW-0547">Nucleotide-binding</keyword>
<evidence type="ECO:0000256" key="2">
    <source>
        <dbReference type="ARBA" id="ARBA00022801"/>
    </source>
</evidence>
<protein>
    <submittedName>
        <fullName evidence="7">ATP-dependent helicase</fullName>
    </submittedName>
</protein>
<accession>A0A3S3E967</accession>
<comment type="caution">
    <text evidence="7">The sequence shown here is derived from an EMBL/GenBank/DDBJ whole genome shotgun (WGS) entry which is preliminary data.</text>
</comment>
<dbReference type="GO" id="GO:0043138">
    <property type="term" value="F:3'-5' DNA helicase activity"/>
    <property type="evidence" value="ECO:0007669"/>
    <property type="project" value="UniProtKB-EC"/>
</dbReference>
<dbReference type="Gene3D" id="3.40.50.300">
    <property type="entry name" value="P-loop containing nucleotide triphosphate hydrolases"/>
    <property type="match status" value="2"/>
</dbReference>
<dbReference type="Proteomes" id="UP000286208">
    <property type="component" value="Unassembled WGS sequence"/>
</dbReference>
<evidence type="ECO:0000256" key="5">
    <source>
        <dbReference type="PROSITE-ProRule" id="PRU00560"/>
    </source>
</evidence>
<dbReference type="GO" id="GO:0003677">
    <property type="term" value="F:DNA binding"/>
    <property type="evidence" value="ECO:0007669"/>
    <property type="project" value="InterPro"/>
</dbReference>
<dbReference type="Pfam" id="PF13538">
    <property type="entry name" value="UvrD_C_2"/>
    <property type="match status" value="1"/>
</dbReference>
<dbReference type="EMBL" id="RKLP01000009">
    <property type="protein sequence ID" value="RVW08221.1"/>
    <property type="molecule type" value="Genomic_DNA"/>
</dbReference>
<keyword evidence="2 5" id="KW-0378">Hydrolase</keyword>
<dbReference type="AlphaFoldDB" id="A0A3S3E967"/>
<evidence type="ECO:0000256" key="4">
    <source>
        <dbReference type="ARBA" id="ARBA00022840"/>
    </source>
</evidence>
<dbReference type="InterPro" id="IPR027785">
    <property type="entry name" value="UvrD-like_helicase_C"/>
</dbReference>
<keyword evidence="8" id="KW-1185">Reference proteome</keyword>
<keyword evidence="4 5" id="KW-0067">ATP-binding</keyword>
<sequence>MEAITMAEPLELNDEQRAVVEAPIDERLVVIAGAGQGKTEVVAARIGFLVEEEQLSASTEVLVLSFSRAAVSAVRTRLELREVAAANVRTFDSFAGQILLDADIEPMGSYEARIRQATKVLDESDEVPFEVEDLRHIVMDEVQDLVGDRADFVLALLRRLEPDVGITALGDPLQGIYDFQLGDSKSKTSSQQVFEALRSEFGATTVGLGENYRARGADPQKVVELGNQLRGMSDASEAADALDEFESSLLELGEIEEWAEMLSVDGVTTAVLCATNGEVLRVSKYLNENGIRHAVRRQAQDFGAAKWVAQALGSLDGTVVRRSEVEEALQRILGEERGDDAWYLLKAAEGDARRFDALNLARIRSLVKSGTVPLTLTEPDSSNVIVSTVHRAKGLEFDRVFLVDRAFTWEDEDPWAVVRARYVALSRARDTIFRCELPKTYALYQDMHWLPGRILERVNKWKSTKKRTKAVEFKCGDVEVDVPVTIASDAHVVQANLYAPDLVGAPLEAVLDIERSTQDLPSYVLSTEDGRAVGRTSEAFNESFVKAFSMRGGSWPASLSGLSLVSVETVAGDPRRSQELDVSFSGLWLAPRVIGLAQPDWSNMEEIS</sequence>
<evidence type="ECO:0000259" key="6">
    <source>
        <dbReference type="PROSITE" id="PS51198"/>
    </source>
</evidence>
<organism evidence="7 8">
    <name type="scientific">Prescottella agglutinans</name>
    <dbReference type="NCBI Taxonomy" id="1644129"/>
    <lineage>
        <taxon>Bacteria</taxon>
        <taxon>Bacillati</taxon>
        <taxon>Actinomycetota</taxon>
        <taxon>Actinomycetes</taxon>
        <taxon>Mycobacteriales</taxon>
        <taxon>Nocardiaceae</taxon>
        <taxon>Prescottella</taxon>
    </lineage>
</organism>
<feature type="domain" description="UvrD-like helicase ATP-binding" evidence="6">
    <location>
        <begin position="11"/>
        <end position="383"/>
    </location>
</feature>
<feature type="binding site" evidence="5">
    <location>
        <begin position="32"/>
        <end position="39"/>
    </location>
    <ligand>
        <name>ATP</name>
        <dbReference type="ChEBI" id="CHEBI:30616"/>
    </ligand>
</feature>
<evidence type="ECO:0000313" key="8">
    <source>
        <dbReference type="Proteomes" id="UP000286208"/>
    </source>
</evidence>
<evidence type="ECO:0000256" key="3">
    <source>
        <dbReference type="ARBA" id="ARBA00022806"/>
    </source>
</evidence>
<dbReference type="PANTHER" id="PTHR11070">
    <property type="entry name" value="UVRD / RECB / PCRA DNA HELICASE FAMILY MEMBER"/>
    <property type="match status" value="1"/>
</dbReference>
<dbReference type="GO" id="GO:0005524">
    <property type="term" value="F:ATP binding"/>
    <property type="evidence" value="ECO:0007669"/>
    <property type="project" value="UniProtKB-UniRule"/>
</dbReference>
<reference evidence="7 8" key="1">
    <citation type="submission" date="2018-11" db="EMBL/GenBank/DDBJ databases">
        <title>Rhodococcus spongicola sp. nov. and Rhodococcus xishaensis sp. nov. from marine sponges.</title>
        <authorList>
            <person name="Li L."/>
            <person name="Lin H.W."/>
        </authorList>
    </citation>
    <scope>NUCLEOTIDE SEQUENCE [LARGE SCALE GENOMIC DNA]</scope>
    <source>
        <strain evidence="7 8">CCTCC AB2014297</strain>
    </source>
</reference>
<dbReference type="InterPro" id="IPR014016">
    <property type="entry name" value="UvrD-like_ATP-bd"/>
</dbReference>
<dbReference type="InterPro" id="IPR027417">
    <property type="entry name" value="P-loop_NTPase"/>
</dbReference>
<gene>
    <name evidence="7" type="ORF">EGT67_17600</name>
</gene>
<dbReference type="OrthoDB" id="3196263at2"/>
<name>A0A3S3E967_9NOCA</name>